<reference evidence="3 4" key="1">
    <citation type="journal article" date="2010" name="J. Bacteriol.">
        <title>Genome sequence of Lentisphaera araneosa HTCC2155T, the type species of the order Lentisphaerales in the phylum Lentisphaerae.</title>
        <authorList>
            <person name="Thrash J.C."/>
            <person name="Cho J.C."/>
            <person name="Vergin K.L."/>
            <person name="Morris R.M."/>
            <person name="Giovannoni S.J."/>
        </authorList>
    </citation>
    <scope>NUCLEOTIDE SEQUENCE [LARGE SCALE GENOMIC DNA]</scope>
    <source>
        <strain evidence="3 4">HTCC2155</strain>
    </source>
</reference>
<dbReference type="EMBL" id="ABCK01000004">
    <property type="protein sequence ID" value="EDM28613.1"/>
    <property type="molecule type" value="Genomic_DNA"/>
</dbReference>
<keyword evidence="4" id="KW-1185">Reference proteome</keyword>
<dbReference type="STRING" id="313628.LNTAR_08589"/>
<evidence type="ECO:0000259" key="2">
    <source>
        <dbReference type="Pfam" id="PF11984"/>
    </source>
</evidence>
<feature type="transmembrane region" description="Helical" evidence="1">
    <location>
        <begin position="109"/>
        <end position="126"/>
    </location>
</feature>
<feature type="transmembrane region" description="Helical" evidence="1">
    <location>
        <begin position="132"/>
        <end position="149"/>
    </location>
</feature>
<feature type="transmembrane region" description="Helical" evidence="1">
    <location>
        <begin position="54"/>
        <end position="74"/>
    </location>
</feature>
<comment type="caution">
    <text evidence="3">The sequence shown here is derived from an EMBL/GenBank/DDBJ whole genome shotgun (WGS) entry which is preliminary data.</text>
</comment>
<dbReference type="Pfam" id="PF11984">
    <property type="entry name" value="DUF3485"/>
    <property type="match status" value="1"/>
</dbReference>
<accession>A6DHV9</accession>
<keyword evidence="1" id="KW-0812">Transmembrane</keyword>
<organism evidence="3 4">
    <name type="scientific">Lentisphaera araneosa HTCC2155</name>
    <dbReference type="NCBI Taxonomy" id="313628"/>
    <lineage>
        <taxon>Bacteria</taxon>
        <taxon>Pseudomonadati</taxon>
        <taxon>Lentisphaerota</taxon>
        <taxon>Lentisphaeria</taxon>
        <taxon>Lentisphaerales</taxon>
        <taxon>Lentisphaeraceae</taxon>
        <taxon>Lentisphaera</taxon>
    </lineage>
</organism>
<feature type="transmembrane region" description="Helical" evidence="1">
    <location>
        <begin position="228"/>
        <end position="245"/>
    </location>
</feature>
<protein>
    <recommendedName>
        <fullName evidence="2">Methanolan biosynthesis EpsI domain-containing protein</fullName>
    </recommendedName>
</protein>
<feature type="transmembrane region" description="Helical" evidence="1">
    <location>
        <begin position="190"/>
        <end position="207"/>
    </location>
</feature>
<dbReference type="AlphaFoldDB" id="A6DHV9"/>
<evidence type="ECO:0000313" key="4">
    <source>
        <dbReference type="Proteomes" id="UP000004947"/>
    </source>
</evidence>
<keyword evidence="1" id="KW-1133">Transmembrane helix</keyword>
<evidence type="ECO:0000256" key="1">
    <source>
        <dbReference type="SAM" id="Phobius"/>
    </source>
</evidence>
<feature type="transmembrane region" description="Helical" evidence="1">
    <location>
        <begin position="156"/>
        <end position="178"/>
    </location>
</feature>
<feature type="domain" description="Methanolan biosynthesis EpsI" evidence="2">
    <location>
        <begin position="232"/>
        <end position="379"/>
    </location>
</feature>
<name>A6DHV9_9BACT</name>
<dbReference type="NCBIfam" id="TIGR02914">
    <property type="entry name" value="EpsI_fam"/>
    <property type="match status" value="1"/>
</dbReference>
<proteinExistence type="predicted"/>
<evidence type="ECO:0000313" key="3">
    <source>
        <dbReference type="EMBL" id="EDM28613.1"/>
    </source>
</evidence>
<feature type="transmembrane region" description="Helical" evidence="1">
    <location>
        <begin position="12"/>
        <end position="33"/>
    </location>
</feature>
<feature type="transmembrane region" description="Helical" evidence="1">
    <location>
        <begin position="80"/>
        <end position="97"/>
    </location>
</feature>
<dbReference type="Proteomes" id="UP000004947">
    <property type="component" value="Unassembled WGS sequence"/>
</dbReference>
<gene>
    <name evidence="3" type="ORF">LNTAR_08589</name>
</gene>
<keyword evidence="1" id="KW-0472">Membrane</keyword>
<sequence>MGIITSNPIEGLSHSIVGMIWFTISMMSIHLFLRFSNKQKLTPQNEGNRKEICLGIIYFIIFSSFLIDTLEAWVNSPLDKHSWIFFIMSCFLIKTTLVRVKYKKNKKNVPSVAFLIVQILIVNSLFFDINAIWFMAFIMLICTYIIQLKGLVNLHLFLPALMVLFCAFPVSSYLITTYGPLPSNLQSDPLVVKFALCILMTISYLFLPLNLHKQLPLRQNLKRIKHSYLVILIFAVSSLILHNGVNEKTQIKPSYVIGPWTGEKQQIPLYLSNFFENGQVICREYKSGEEAVQLMISVHNNERHSMHSPEYCLKGANWKITQSEILTLNNKSNIKLINVSRGTQTRYYAYWFAQNEEFYTDMIDVLSKDISLRLRGQPRNWQLTRIKGQNKEQIMNFINHYIYQNDYINLTESIKTNLKEFDHES</sequence>
<dbReference type="InterPro" id="IPR014263">
    <property type="entry name" value="Methanolan_biosynth_EpsI"/>
</dbReference>